<evidence type="ECO:0000256" key="2">
    <source>
        <dbReference type="SAM" id="Phobius"/>
    </source>
</evidence>
<comment type="caution">
    <text evidence="3">The sequence shown here is derived from an EMBL/GenBank/DDBJ whole genome shotgun (WGS) entry which is preliminary data.</text>
</comment>
<accession>A0A2T6IQ77</accession>
<dbReference type="VEuPathDB" id="ToxoDB:TGBR9_222280"/>
<sequence>MRDLSVHPLSSSSSFLSSSFFLGSPLFRSSSSSFSSSGSPFFLVVIFLAIFLLHFFWVSPRSLFVRQLIFPFEPRLPFGLSSLGVSQLALPSAMTWRNASQASNSPSCASSPPPAALSPFSSLYAPTFGAAPDAAEETPILRETAADRAGPFFASPVVSDSPAPAWRDSSPPGTDSSAVQSRRPQSLSHCPPASSQTSAPGCTYSPDFQRALCLEESEENLREWASSLLAAVETGVRRVAGRRRWTCDRSAYQRSAGNRR</sequence>
<name>A0A2T6IQ77_TOXGO</name>
<keyword evidence="2 3" id="KW-0812">Transmembrane</keyword>
<evidence type="ECO:0000313" key="3">
    <source>
        <dbReference type="EMBL" id="PUA87491.1"/>
    </source>
</evidence>
<reference evidence="3 4" key="1">
    <citation type="journal article" date="2016" name="Nat. Commun.">
        <title>Local admixture of amplified and diversified secreted pathogenesis determinants shapes mosaic Toxoplasma gondii genomes.</title>
        <authorList>
            <person name="Lorenzi H."/>
            <person name="Khan A."/>
            <person name="Behnke M.S."/>
            <person name="Namasivayam S."/>
            <person name="Swapna L.S."/>
            <person name="Hadjithomas M."/>
            <person name="Karamycheva S."/>
            <person name="Pinney D."/>
            <person name="Brunk B.P."/>
            <person name="Ajioka J.W."/>
            <person name="Ajzenberg D."/>
            <person name="Boothroyd J.C."/>
            <person name="Boyle J.P."/>
            <person name="Darde M.L."/>
            <person name="Diaz-Miranda M.A."/>
            <person name="Dubey J.P."/>
            <person name="Fritz H.M."/>
            <person name="Gennari S.M."/>
            <person name="Gregory B.D."/>
            <person name="Kim K."/>
            <person name="Saeij J.P."/>
            <person name="Su C."/>
            <person name="White M.W."/>
            <person name="Zhu X.Q."/>
            <person name="Howe D.K."/>
            <person name="Rosenthal B.M."/>
            <person name="Grigg M.E."/>
            <person name="Parkinson J."/>
            <person name="Liu L."/>
            <person name="Kissinger J.C."/>
            <person name="Roos D.S."/>
            <person name="Sibley L.D."/>
        </authorList>
    </citation>
    <scope>NUCLEOTIDE SEQUENCE [LARGE SCALE GENOMIC DNA]</scope>
    <source>
        <strain evidence="3 4">TgCATBr9</strain>
    </source>
</reference>
<feature type="compositionally biased region" description="Polar residues" evidence="1">
    <location>
        <begin position="171"/>
        <end position="200"/>
    </location>
</feature>
<feature type="transmembrane region" description="Helical" evidence="2">
    <location>
        <begin position="39"/>
        <end position="58"/>
    </location>
</feature>
<proteinExistence type="predicted"/>
<dbReference type="EMBL" id="AFHV02002037">
    <property type="protein sequence ID" value="PUA87491.1"/>
    <property type="molecule type" value="Genomic_DNA"/>
</dbReference>
<keyword evidence="2" id="KW-0472">Membrane</keyword>
<dbReference type="Proteomes" id="UP000244488">
    <property type="component" value="Unassembled WGS sequence"/>
</dbReference>
<protein>
    <submittedName>
        <fullName evidence="3">Putative transmembrane protein</fullName>
    </submittedName>
</protein>
<keyword evidence="2" id="KW-1133">Transmembrane helix</keyword>
<evidence type="ECO:0000256" key="1">
    <source>
        <dbReference type="SAM" id="MobiDB-lite"/>
    </source>
</evidence>
<dbReference type="AlphaFoldDB" id="A0A2T6IQ77"/>
<feature type="region of interest" description="Disordered" evidence="1">
    <location>
        <begin position="152"/>
        <end position="202"/>
    </location>
</feature>
<evidence type="ECO:0000313" key="4">
    <source>
        <dbReference type="Proteomes" id="UP000244488"/>
    </source>
</evidence>
<organism evidence="3 4">
    <name type="scientific">Toxoplasma gondii TgCATBr9</name>
    <dbReference type="NCBI Taxonomy" id="943120"/>
    <lineage>
        <taxon>Eukaryota</taxon>
        <taxon>Sar</taxon>
        <taxon>Alveolata</taxon>
        <taxon>Apicomplexa</taxon>
        <taxon>Conoidasida</taxon>
        <taxon>Coccidia</taxon>
        <taxon>Eucoccidiorida</taxon>
        <taxon>Eimeriorina</taxon>
        <taxon>Sarcocystidae</taxon>
        <taxon>Toxoplasma</taxon>
    </lineage>
</organism>
<gene>
    <name evidence="3" type="ORF">TGBR9_222280</name>
</gene>